<gene>
    <name evidence="1" type="ORF">MTO99_09140</name>
</gene>
<organism evidence="1 2">
    <name type="scientific">Agromyces larvae</name>
    <dbReference type="NCBI Taxonomy" id="2929802"/>
    <lineage>
        <taxon>Bacteria</taxon>
        <taxon>Bacillati</taxon>
        <taxon>Actinomycetota</taxon>
        <taxon>Actinomycetes</taxon>
        <taxon>Micrococcales</taxon>
        <taxon>Microbacteriaceae</taxon>
        <taxon>Agromyces</taxon>
    </lineage>
</organism>
<proteinExistence type="predicted"/>
<dbReference type="Proteomes" id="UP000832097">
    <property type="component" value="Chromosome"/>
</dbReference>
<protein>
    <recommendedName>
        <fullName evidence="3">Major tail protein</fullName>
    </recommendedName>
</protein>
<dbReference type="RefSeq" id="WP_243558582.1">
    <property type="nucleotide sequence ID" value="NZ_CP094528.1"/>
</dbReference>
<reference evidence="1 2" key="1">
    <citation type="submission" date="2022-03" db="EMBL/GenBank/DDBJ databases">
        <title>Mucilaginibacter sp. isolated from the gut of Protaetia brevitarsis seulensis larvae.</title>
        <authorList>
            <person name="Won M."/>
            <person name="Kim S.-J."/>
            <person name="Kwon S.-W."/>
        </authorList>
    </citation>
    <scope>NUCLEOTIDE SEQUENCE [LARGE SCALE GENOMIC DNA]</scope>
    <source>
        <strain evidence="1 2">CFWR-12</strain>
    </source>
</reference>
<sequence length="195" mass="20931">MSAAKLVPGYETIVLAAAHEIDGVPWIVTPTGLVDYENPTAAALNIYHGITKPSQAYAGAGGNISCAVLDDLNLGLTGSDTSSNKTVCSKGNSESLTQYNFDAELNVLRDEDPDADGLYNLVRDLTRDADAPYFIIHRVRGGKDSSEEFAVGDEIDLYYVWTDHPVPAFPDSDDQTLGLNFVPKSIVNIAHVITA</sequence>
<dbReference type="Pfam" id="PF25595">
    <property type="entry name" value="Phage_TTP_16"/>
    <property type="match status" value="1"/>
</dbReference>
<name>A0ABY4C3B4_9MICO</name>
<evidence type="ECO:0008006" key="3">
    <source>
        <dbReference type="Google" id="ProtNLM"/>
    </source>
</evidence>
<dbReference type="InterPro" id="IPR058009">
    <property type="entry name" value="TTP_Phage_16"/>
</dbReference>
<evidence type="ECO:0000313" key="1">
    <source>
        <dbReference type="EMBL" id="UOE45885.1"/>
    </source>
</evidence>
<keyword evidence="2" id="KW-1185">Reference proteome</keyword>
<evidence type="ECO:0000313" key="2">
    <source>
        <dbReference type="Proteomes" id="UP000832097"/>
    </source>
</evidence>
<dbReference type="EMBL" id="CP094528">
    <property type="protein sequence ID" value="UOE45885.1"/>
    <property type="molecule type" value="Genomic_DNA"/>
</dbReference>
<accession>A0ABY4C3B4</accession>